<evidence type="ECO:0000256" key="2">
    <source>
        <dbReference type="ARBA" id="ARBA00010977"/>
    </source>
</evidence>
<dbReference type="InterPro" id="IPR020795">
    <property type="entry name" value="ORC3"/>
</dbReference>
<dbReference type="STRING" id="7739.C3ZLJ0"/>
<dbReference type="GO" id="GO:0003677">
    <property type="term" value="F:DNA binding"/>
    <property type="evidence" value="ECO:0007669"/>
    <property type="project" value="UniProtKB-KW"/>
</dbReference>
<evidence type="ECO:0000259" key="13">
    <source>
        <dbReference type="Pfam" id="PF19675"/>
    </source>
</evidence>
<sequence>MASADRNRARFQQTKRDFRIGTRESLNCVDFWLIKKSRTLLRMSTSGSVSKACFVFKPKAGKRKKKLNPADYFVDESGARTEATRARCETYQILWEDMNKDIEALQTDIHKKVFDDLVGYVGSTHPGFCLGEETQHKVSSNEIPTAALVTGVNMPDHGMIFSNLTSLLQDNITPYVARLQAKDCSADYFVDESGARTEATRARCETYQILWEDMNKDIEALQTDIHKKVFDDLVGYVGSTHPGFCLGEEIQHKVSSNEIPTAALVTGVNMPDHGMIFSNLTSLLQDNITPYVARLQAKDCSAMKNIMSKVIMQFMDNKELLDDDDDEVQVKRISPTMPVLCGWYADSVKRSQSPNKSPSKKRKTSYGQYPPLVIVMEDLEGFPAQVLQDFIIICSQYLSRLPLVLVFGIATTVTAVHTLLPHSVSSLLCMEKFQAQPSTEYLSQVINKTLLTTKYPFKLGHRVFQLLLDIFLYHDFSVVNFIRGLQFAMLEHFFSDLGMLCCGVKLRTSRIRAMDHRELEAIRKTSSFRRYVEVQKPQEQRDLLLNDKLTKDVFISLLKDLDSYHTMCYPIMHCLHALTCGLPRHPLGKQLRELYSLVLESNVWETQGYKDAFNLLRLMARDDLVSVLGQCVEKLEGWTESDVSDVIMEVQTYMAQLDSLGDGSQEEQEEPEERPKERLSKTTKLHDLQNRLRESAKQKKKLTKYEVLRNKILDYLDEIFRTHLPSPTTLPLHEVYYYRVSTLRRHMNAAPRAAIQTALSNPYYYLQDETLKSEDGTIPNTAPDVCIAYKLHLECGRLINLYDWLQSSFHPSGVRTPVSRLHQTHQEEDRPRGQADVGRLLRKYCTIMGQLKMYNSGEARDTWHWEYTGTCTQIS</sequence>
<keyword evidence="5" id="KW-0235">DNA replication</keyword>
<evidence type="ECO:0000256" key="7">
    <source>
        <dbReference type="ARBA" id="ARBA00023242"/>
    </source>
</evidence>
<dbReference type="Pfam" id="PF18137">
    <property type="entry name" value="WHD_ORC"/>
    <property type="match status" value="1"/>
</dbReference>
<comment type="function">
    <text evidence="9">Component of the origin recognition complex (ORC) that binds origins of replication. DNA-binding is ATP-dependent. The specific DNA sequences that define origins of replication have not been identified yet. ORC is required to assemble the pre-replication complex necessary to initiate DNA replication. Binds histone H3 and H4 trimethylation marks H3K9me3, H3K27me3 and H4K20me3.</text>
</comment>
<comment type="subunit">
    <text evidence="8">Component of ORC, a complex composed of at least 6 subunits: ORC1, ORC2, ORC3, ORC4, ORC5 and ORC6. ORC is regulated in a cell-cycle dependent manner. It is sequentially assembled at the exit from anaphase of mitosis and disassembled as cells enter S phase.</text>
</comment>
<evidence type="ECO:0000313" key="14">
    <source>
        <dbReference type="EMBL" id="EEN46627.1"/>
    </source>
</evidence>
<evidence type="ECO:0000256" key="1">
    <source>
        <dbReference type="ARBA" id="ARBA00004123"/>
    </source>
</evidence>
<evidence type="ECO:0000256" key="6">
    <source>
        <dbReference type="ARBA" id="ARBA00023125"/>
    </source>
</evidence>
<evidence type="ECO:0000256" key="9">
    <source>
        <dbReference type="ARBA" id="ARBA00045241"/>
    </source>
</evidence>
<accession>C3ZLJ0</accession>
<dbReference type="GO" id="GO:0006260">
    <property type="term" value="P:DNA replication"/>
    <property type="evidence" value="ECO:0007669"/>
    <property type="project" value="UniProtKB-KW"/>
</dbReference>
<evidence type="ECO:0000256" key="3">
    <source>
        <dbReference type="ARBA" id="ARBA00019085"/>
    </source>
</evidence>
<protein>
    <recommendedName>
        <fullName evidence="3">Origin recognition complex subunit 3</fullName>
    </recommendedName>
</protein>
<gene>
    <name evidence="14" type="ORF">BRAFLDRAFT_123600</name>
</gene>
<evidence type="ECO:0000259" key="12">
    <source>
        <dbReference type="Pfam" id="PF18137"/>
    </source>
</evidence>
<dbReference type="Pfam" id="PF19675">
    <property type="entry name" value="ORC3_ins"/>
    <property type="match status" value="1"/>
</dbReference>
<feature type="domain" description="Origin recognition complex subunit 3 N-terminal" evidence="11">
    <location>
        <begin position="48"/>
        <end position="186"/>
    </location>
</feature>
<dbReference type="Pfam" id="PF07034">
    <property type="entry name" value="ORC3_N"/>
    <property type="match status" value="2"/>
</dbReference>
<dbReference type="GO" id="GO:0005664">
    <property type="term" value="C:nuclear origin of replication recognition complex"/>
    <property type="evidence" value="ECO:0007669"/>
    <property type="project" value="InterPro"/>
</dbReference>
<evidence type="ECO:0000256" key="4">
    <source>
        <dbReference type="ARBA" id="ARBA00022553"/>
    </source>
</evidence>
<dbReference type="eggNOG" id="KOG2538">
    <property type="taxonomic scope" value="Eukaryota"/>
</dbReference>
<feature type="compositionally biased region" description="Basic and acidic residues" evidence="10">
    <location>
        <begin position="673"/>
        <end position="684"/>
    </location>
</feature>
<feature type="region of interest" description="Disordered" evidence="10">
    <location>
        <begin position="660"/>
        <end position="684"/>
    </location>
</feature>
<dbReference type="InterPro" id="IPR045663">
    <property type="entry name" value="ORC3_ins"/>
</dbReference>
<proteinExistence type="inferred from homology"/>
<evidence type="ECO:0000256" key="10">
    <source>
        <dbReference type="SAM" id="MobiDB-lite"/>
    </source>
</evidence>
<comment type="subcellular location">
    <subcellularLocation>
        <location evidence="1">Nucleus</location>
    </subcellularLocation>
</comment>
<dbReference type="PANTHER" id="PTHR12748:SF0">
    <property type="entry name" value="ORIGIN RECOGNITION COMPLEX SUBUNIT 3"/>
    <property type="match status" value="1"/>
</dbReference>
<evidence type="ECO:0000256" key="5">
    <source>
        <dbReference type="ARBA" id="ARBA00022705"/>
    </source>
</evidence>
<feature type="domain" description="Origin recognition complex subunit 3 winged helix C-terminal" evidence="12">
    <location>
        <begin position="752"/>
        <end position="807"/>
    </location>
</feature>
<keyword evidence="4" id="KW-0597">Phosphoprotein</keyword>
<comment type="similarity">
    <text evidence="2">Belongs to the ORC3 family.</text>
</comment>
<keyword evidence="7" id="KW-0539">Nucleus</keyword>
<dbReference type="PANTHER" id="PTHR12748">
    <property type="entry name" value="ORIGIN RECOGNITION COMPLEX SUBUNIT 3"/>
    <property type="match status" value="1"/>
</dbReference>
<dbReference type="AlphaFoldDB" id="C3ZLJ0"/>
<dbReference type="InterPro" id="IPR045667">
    <property type="entry name" value="ORC3_N"/>
</dbReference>
<keyword evidence="6" id="KW-0238">DNA-binding</keyword>
<reference evidence="14" key="1">
    <citation type="journal article" date="2008" name="Nature">
        <title>The amphioxus genome and the evolution of the chordate karyotype.</title>
        <authorList>
            <consortium name="US DOE Joint Genome Institute (JGI-PGF)"/>
            <person name="Putnam N.H."/>
            <person name="Butts T."/>
            <person name="Ferrier D.E.K."/>
            <person name="Furlong R.F."/>
            <person name="Hellsten U."/>
            <person name="Kawashima T."/>
            <person name="Robinson-Rechavi M."/>
            <person name="Shoguchi E."/>
            <person name="Terry A."/>
            <person name="Yu J.-K."/>
            <person name="Benito-Gutierrez E.L."/>
            <person name="Dubchak I."/>
            <person name="Garcia-Fernandez J."/>
            <person name="Gibson-Brown J.J."/>
            <person name="Grigoriev I.V."/>
            <person name="Horton A.C."/>
            <person name="de Jong P.J."/>
            <person name="Jurka J."/>
            <person name="Kapitonov V.V."/>
            <person name="Kohara Y."/>
            <person name="Kuroki Y."/>
            <person name="Lindquist E."/>
            <person name="Lucas S."/>
            <person name="Osoegawa K."/>
            <person name="Pennacchio L.A."/>
            <person name="Salamov A.A."/>
            <person name="Satou Y."/>
            <person name="Sauka-Spengler T."/>
            <person name="Schmutz J."/>
            <person name="Shin-I T."/>
            <person name="Toyoda A."/>
            <person name="Bronner-Fraser M."/>
            <person name="Fujiyama A."/>
            <person name="Holland L.Z."/>
            <person name="Holland P.W.H."/>
            <person name="Satoh N."/>
            <person name="Rokhsar D.S."/>
        </authorList>
    </citation>
    <scope>NUCLEOTIDE SEQUENCE [LARGE SCALE GENOMIC DNA]</scope>
    <source>
        <strain evidence="14">S238N-H82</strain>
        <tissue evidence="14">Testes</tissue>
    </source>
</reference>
<dbReference type="CDD" id="cd20704">
    <property type="entry name" value="Orc3"/>
    <property type="match status" value="2"/>
</dbReference>
<evidence type="ECO:0000259" key="11">
    <source>
        <dbReference type="Pfam" id="PF07034"/>
    </source>
</evidence>
<dbReference type="EMBL" id="GG666641">
    <property type="protein sequence ID" value="EEN46627.1"/>
    <property type="molecule type" value="Genomic_DNA"/>
</dbReference>
<dbReference type="InParanoid" id="C3ZLJ0"/>
<organism>
    <name type="scientific">Branchiostoma floridae</name>
    <name type="common">Florida lancelet</name>
    <name type="synonym">Amphioxus</name>
    <dbReference type="NCBI Taxonomy" id="7739"/>
    <lineage>
        <taxon>Eukaryota</taxon>
        <taxon>Metazoa</taxon>
        <taxon>Chordata</taxon>
        <taxon>Cephalochordata</taxon>
        <taxon>Leptocardii</taxon>
        <taxon>Amphioxiformes</taxon>
        <taxon>Branchiostomatidae</taxon>
        <taxon>Branchiostoma</taxon>
    </lineage>
</organism>
<evidence type="ECO:0000256" key="8">
    <source>
        <dbReference type="ARBA" id="ARBA00026084"/>
    </source>
</evidence>
<name>C3ZLJ0_BRAFL</name>
<feature type="domain" description="Origin recognition complex subunit 3 insertion" evidence="13">
    <location>
        <begin position="511"/>
        <end position="739"/>
    </location>
</feature>
<dbReference type="InterPro" id="IPR040855">
    <property type="entry name" value="ORC_WH_C"/>
</dbReference>
<feature type="domain" description="Origin recognition complex subunit 3 N-terminal" evidence="11">
    <location>
        <begin position="195"/>
        <end position="495"/>
    </location>
</feature>